<feature type="domain" description="Methionyl/Leucyl tRNA synthetase" evidence="12">
    <location>
        <begin position="213"/>
        <end position="568"/>
    </location>
</feature>
<evidence type="ECO:0000256" key="9">
    <source>
        <dbReference type="ARBA" id="ARBA00047364"/>
    </source>
</evidence>
<dbReference type="OrthoDB" id="24670at2759"/>
<keyword evidence="3 11" id="KW-0436">Ligase</keyword>
<dbReference type="Proteomes" id="UP000245383">
    <property type="component" value="Unassembled WGS sequence"/>
</dbReference>
<accession>A0A2T9YBQ9</accession>
<dbReference type="GO" id="GO:0005739">
    <property type="term" value="C:mitochondrion"/>
    <property type="evidence" value="ECO:0007669"/>
    <property type="project" value="UniProtKB-ARBA"/>
</dbReference>
<dbReference type="GO" id="GO:0006310">
    <property type="term" value="P:DNA recombination"/>
    <property type="evidence" value="ECO:0007669"/>
    <property type="project" value="UniProtKB-KW"/>
</dbReference>
<dbReference type="InterPro" id="IPR009080">
    <property type="entry name" value="tRNAsynth_Ia_anticodon-bd"/>
</dbReference>
<keyword evidence="5 11" id="KW-0067">ATP-binding</keyword>
<evidence type="ECO:0000256" key="2">
    <source>
        <dbReference type="ARBA" id="ARBA00012838"/>
    </source>
</evidence>
<dbReference type="PANTHER" id="PTHR43326">
    <property type="entry name" value="METHIONYL-TRNA SYNTHETASE"/>
    <property type="match status" value="1"/>
</dbReference>
<dbReference type="InterPro" id="IPR011010">
    <property type="entry name" value="DNA_brk_join_enz"/>
</dbReference>
<dbReference type="EMBL" id="MBFR01000298">
    <property type="protein sequence ID" value="PVU89777.1"/>
    <property type="molecule type" value="Genomic_DNA"/>
</dbReference>
<gene>
    <name evidence="13" type="ORF">BB561_005166</name>
</gene>
<keyword evidence="6 11" id="KW-0648">Protein biosynthesis</keyword>
<protein>
    <recommendedName>
        <fullName evidence="10">Probable methionine--tRNA ligase, mitochondrial</fullName>
        <ecNumber evidence="2">6.1.1.10</ecNumber>
    </recommendedName>
</protein>
<proteinExistence type="inferred from homology"/>
<evidence type="ECO:0000256" key="3">
    <source>
        <dbReference type="ARBA" id="ARBA00022598"/>
    </source>
</evidence>
<evidence type="ECO:0000256" key="4">
    <source>
        <dbReference type="ARBA" id="ARBA00022741"/>
    </source>
</evidence>
<dbReference type="SUPFAM" id="SSF56349">
    <property type="entry name" value="DNA breaking-rejoining enzymes"/>
    <property type="match status" value="1"/>
</dbReference>
<organism evidence="13 14">
    <name type="scientific">Smittium simulii</name>
    <dbReference type="NCBI Taxonomy" id="133385"/>
    <lineage>
        <taxon>Eukaryota</taxon>
        <taxon>Fungi</taxon>
        <taxon>Fungi incertae sedis</taxon>
        <taxon>Zoopagomycota</taxon>
        <taxon>Kickxellomycotina</taxon>
        <taxon>Harpellomycetes</taxon>
        <taxon>Harpellales</taxon>
        <taxon>Legeriomycetaceae</taxon>
        <taxon>Smittium</taxon>
    </lineage>
</organism>
<dbReference type="InterPro" id="IPR014729">
    <property type="entry name" value="Rossmann-like_a/b/a_fold"/>
</dbReference>
<evidence type="ECO:0000256" key="1">
    <source>
        <dbReference type="ARBA" id="ARBA00005594"/>
    </source>
</evidence>
<evidence type="ECO:0000313" key="14">
    <source>
        <dbReference type="Proteomes" id="UP000245383"/>
    </source>
</evidence>
<name>A0A2T9YBQ9_9FUNG</name>
<dbReference type="GO" id="GO:0005524">
    <property type="term" value="F:ATP binding"/>
    <property type="evidence" value="ECO:0007669"/>
    <property type="project" value="UniProtKB-KW"/>
</dbReference>
<dbReference type="GO" id="GO:0003677">
    <property type="term" value="F:DNA binding"/>
    <property type="evidence" value="ECO:0007669"/>
    <property type="project" value="InterPro"/>
</dbReference>
<dbReference type="AlphaFoldDB" id="A0A2T9YBQ9"/>
<dbReference type="Gene3D" id="3.40.50.620">
    <property type="entry name" value="HUPs"/>
    <property type="match status" value="1"/>
</dbReference>
<dbReference type="InterPro" id="IPR014758">
    <property type="entry name" value="Met-tRNA_synth"/>
</dbReference>
<evidence type="ECO:0000256" key="10">
    <source>
        <dbReference type="ARBA" id="ARBA00068817"/>
    </source>
</evidence>
<dbReference type="GO" id="GO:0015074">
    <property type="term" value="P:DNA integration"/>
    <property type="evidence" value="ECO:0007669"/>
    <property type="project" value="InterPro"/>
</dbReference>
<dbReference type="PRINTS" id="PR01041">
    <property type="entry name" value="TRNASYNTHMET"/>
</dbReference>
<keyword evidence="14" id="KW-1185">Reference proteome</keyword>
<reference evidence="13 14" key="1">
    <citation type="journal article" date="2018" name="MBio">
        <title>Comparative Genomics Reveals the Core Gene Toolbox for the Fungus-Insect Symbiosis.</title>
        <authorList>
            <person name="Wang Y."/>
            <person name="Stata M."/>
            <person name="Wang W."/>
            <person name="Stajich J.E."/>
            <person name="White M.M."/>
            <person name="Moncalvo J.M."/>
        </authorList>
    </citation>
    <scope>NUCLEOTIDE SEQUENCE [LARGE SCALE GENOMIC DNA]</scope>
    <source>
        <strain evidence="13 14">SWE-8-4</strain>
    </source>
</reference>
<dbReference type="PANTHER" id="PTHR43326:SF1">
    <property type="entry name" value="METHIONINE--TRNA LIGASE, MITOCHONDRIAL"/>
    <property type="match status" value="1"/>
</dbReference>
<dbReference type="InterPro" id="IPR023457">
    <property type="entry name" value="Met-tRNA_synth_2"/>
</dbReference>
<dbReference type="Pfam" id="PF09334">
    <property type="entry name" value="tRNA-synt_1g"/>
    <property type="match status" value="1"/>
</dbReference>
<keyword evidence="8" id="KW-0233">DNA recombination</keyword>
<dbReference type="EC" id="6.1.1.10" evidence="2"/>
<evidence type="ECO:0000256" key="8">
    <source>
        <dbReference type="ARBA" id="ARBA00023172"/>
    </source>
</evidence>
<dbReference type="SUPFAM" id="SSF52374">
    <property type="entry name" value="Nucleotidylyl transferase"/>
    <property type="match status" value="1"/>
</dbReference>
<comment type="catalytic activity">
    <reaction evidence="9">
        <text>tRNA(Met) + L-methionine + ATP = L-methionyl-tRNA(Met) + AMP + diphosphate</text>
        <dbReference type="Rhea" id="RHEA:13481"/>
        <dbReference type="Rhea" id="RHEA-COMP:9667"/>
        <dbReference type="Rhea" id="RHEA-COMP:9698"/>
        <dbReference type="ChEBI" id="CHEBI:30616"/>
        <dbReference type="ChEBI" id="CHEBI:33019"/>
        <dbReference type="ChEBI" id="CHEBI:57844"/>
        <dbReference type="ChEBI" id="CHEBI:78442"/>
        <dbReference type="ChEBI" id="CHEBI:78530"/>
        <dbReference type="ChEBI" id="CHEBI:456215"/>
        <dbReference type="EC" id="6.1.1.10"/>
    </reaction>
</comment>
<dbReference type="GO" id="GO:0006431">
    <property type="term" value="P:methionyl-tRNA aminoacylation"/>
    <property type="evidence" value="ECO:0007669"/>
    <property type="project" value="InterPro"/>
</dbReference>
<comment type="caution">
    <text evidence="13">The sequence shown here is derived from an EMBL/GenBank/DDBJ whole genome shotgun (WGS) entry which is preliminary data.</text>
</comment>
<keyword evidence="4 11" id="KW-0547">Nucleotide-binding</keyword>
<dbReference type="CDD" id="cd00814">
    <property type="entry name" value="MetRS_core"/>
    <property type="match status" value="1"/>
</dbReference>
<evidence type="ECO:0000313" key="13">
    <source>
        <dbReference type="EMBL" id="PVU89777.1"/>
    </source>
</evidence>
<dbReference type="NCBIfam" id="TIGR00398">
    <property type="entry name" value="metG"/>
    <property type="match status" value="1"/>
</dbReference>
<evidence type="ECO:0000256" key="6">
    <source>
        <dbReference type="ARBA" id="ARBA00022917"/>
    </source>
</evidence>
<keyword evidence="7 11" id="KW-0030">Aminoacyl-tRNA synthetase</keyword>
<dbReference type="InterPro" id="IPR033911">
    <property type="entry name" value="MetRS_core"/>
</dbReference>
<comment type="similarity">
    <text evidence="1 11">Belongs to the class-I aminoacyl-tRNA synthetase family.</text>
</comment>
<evidence type="ECO:0000256" key="5">
    <source>
        <dbReference type="ARBA" id="ARBA00022840"/>
    </source>
</evidence>
<evidence type="ECO:0000259" key="12">
    <source>
        <dbReference type="Pfam" id="PF09334"/>
    </source>
</evidence>
<dbReference type="Gene3D" id="2.170.220.10">
    <property type="match status" value="1"/>
</dbReference>
<evidence type="ECO:0000256" key="7">
    <source>
        <dbReference type="ARBA" id="ARBA00023146"/>
    </source>
</evidence>
<dbReference type="GO" id="GO:0004825">
    <property type="term" value="F:methionine-tRNA ligase activity"/>
    <property type="evidence" value="ECO:0007669"/>
    <property type="project" value="UniProtKB-EC"/>
</dbReference>
<dbReference type="Gene3D" id="1.10.443.10">
    <property type="entry name" value="Intergrase catalytic core"/>
    <property type="match status" value="1"/>
</dbReference>
<evidence type="ECO:0000256" key="11">
    <source>
        <dbReference type="RuleBase" id="RU363039"/>
    </source>
</evidence>
<dbReference type="STRING" id="133385.A0A2T9YBQ9"/>
<dbReference type="SUPFAM" id="SSF47323">
    <property type="entry name" value="Anticodon-binding domain of a subclass of class I aminoacyl-tRNA synthetases"/>
    <property type="match status" value="1"/>
</dbReference>
<dbReference type="InterPro" id="IPR015413">
    <property type="entry name" value="Methionyl/Leucyl_tRNA_Synth"/>
</dbReference>
<dbReference type="Gene3D" id="1.10.730.10">
    <property type="entry name" value="Isoleucyl-tRNA Synthetase, Domain 1"/>
    <property type="match status" value="1"/>
</dbReference>
<dbReference type="FunFam" id="2.170.220.10:FF:000001">
    <property type="entry name" value="methionine--tRNA ligase, mitochondrial"/>
    <property type="match status" value="1"/>
</dbReference>
<sequence length="735" mass="83351">METQQSSLKDQGYSDAAIRIMVSNQRSVKRPTNLLSLKDLTEKTCWLLAACGFMRASNIHRIDVVRTTLSDTSVRFVIVAPKEKRQGRPIERPCKIKAYNNKLMCPVDAYRIYKQKVANVPCTSPHVNNNDIIINHLFRYIKDNSKPLSVDSISRNIKSITKLIVTNGKQIPKARAIGATLAASAGISSDVIISHAFWSGYDMFDNYYRLSREPPHIGHVYSAALADFLARFHKLKGNTVKLSTGTDEHGIKVQTASKIANIDPYVFCTQNSFKFKNLFDLANIEYTDYIRTTDEYHKKTVEKLWNILVQRGYIYKGEHTGWYSITDEAFYTQEQIVQETDKSTGLSFYKSIETGSTVELTNEINYKFKLSSFNQRLLELVQSDSILISPENKKNEVLSWLNQGLNDISISRPTSRLSWGIPVPGDSTQTIYVWIDALINYLSVNGFSKSDFVQDGFFPPEYQIVGKDILRFHSIYWPALLMAADLPLPKRIIAHGHWMMDKLKMSKSRGNVVDPIAVIRDYGVDGFRYFLARIGSISTDNNYSQSEIFKCINTELVDHLGNLISRCLSSKLDFDVSAFTKIASEINHNRPDINDCPIHDNLISLPDTVASLYSDANFSTALTHINRTLGLANKYFTQNAPWLLTKHPKSSQENVRMNIAGFYTFESIRISAILLSPIIPTGASMILDALNVPKHHRTWSFTKLGSAWSEFLNNDPHLKKDITAIYPRLDKTLIM</sequence>
<dbReference type="InterPro" id="IPR013762">
    <property type="entry name" value="Integrase-like_cat_sf"/>
</dbReference>